<dbReference type="Pfam" id="PF12158">
    <property type="entry name" value="DUF3592"/>
    <property type="match status" value="1"/>
</dbReference>
<feature type="transmembrane region" description="Helical" evidence="2">
    <location>
        <begin position="219"/>
        <end position="238"/>
    </location>
</feature>
<keyword evidence="2" id="KW-1133">Transmembrane helix</keyword>
<evidence type="ECO:0000313" key="4">
    <source>
        <dbReference type="EMBL" id="SJM35762.1"/>
    </source>
</evidence>
<feature type="transmembrane region" description="Helical" evidence="2">
    <location>
        <begin position="184"/>
        <end position="207"/>
    </location>
</feature>
<evidence type="ECO:0000256" key="1">
    <source>
        <dbReference type="SAM" id="MobiDB-lite"/>
    </source>
</evidence>
<reference evidence="5" key="1">
    <citation type="submission" date="2016-12" db="EMBL/GenBank/DDBJ databases">
        <authorList>
            <person name="Brunel B."/>
        </authorList>
    </citation>
    <scope>NUCLEOTIDE SEQUENCE [LARGE SCALE GENOMIC DNA]</scope>
</reference>
<dbReference type="EMBL" id="FUIG01000103">
    <property type="protein sequence ID" value="SJM35762.1"/>
    <property type="molecule type" value="Genomic_DNA"/>
</dbReference>
<evidence type="ECO:0000259" key="3">
    <source>
        <dbReference type="Pfam" id="PF12158"/>
    </source>
</evidence>
<keyword evidence="2" id="KW-0812">Transmembrane</keyword>
<feature type="region of interest" description="Disordered" evidence="1">
    <location>
        <begin position="93"/>
        <end position="112"/>
    </location>
</feature>
<keyword evidence="2" id="KW-0472">Membrane</keyword>
<gene>
    <name evidence="4" type="ORF">BQ8482_90137</name>
</gene>
<feature type="compositionally biased region" description="Low complexity" evidence="1">
    <location>
        <begin position="99"/>
        <end position="112"/>
    </location>
</feature>
<proteinExistence type="predicted"/>
<sequence>MPRKAGGAFRRLSSHQWLVISPVFEKTRYSRCRGMHAQACVAEGADLELKLLLVGYACVVAGMLSVATLLKWREVRAVSRWFPTPGKILSSRAEAREVTSSGSGSQRRGSTETRSFPAITFEYNAGGKMFRSSQYSVQENVGNFAVAETLARFPKRADVTVFYDPSDPAKAVIERTMPDGALKFMIQLSTGLVIGAMVLVFSVGGVLEAIGPHLPKPHNLGAGPLLLVMGLFTLRMGFAQKSLAEQAARWPVATGHIDASGLQKFQIRDSIEGGGGYRPWRTVFKSRVVYSYSVAGQRYAADRVAFGSNLTASLPGLVSGQSHATSRATRSRSTTIPPIQLRPFSTAGCGDFGSCGSPPLPSLPGPHCSSGYSRRFSLLTSSTAQRTRFGGFSRSASGALARCR</sequence>
<keyword evidence="5" id="KW-1185">Reference proteome</keyword>
<dbReference type="AlphaFoldDB" id="A0A2P9AX60"/>
<dbReference type="InterPro" id="IPR021994">
    <property type="entry name" value="DUF3592"/>
</dbReference>
<evidence type="ECO:0000313" key="5">
    <source>
        <dbReference type="Proteomes" id="UP000245698"/>
    </source>
</evidence>
<feature type="transmembrane region" description="Helical" evidence="2">
    <location>
        <begin position="51"/>
        <end position="70"/>
    </location>
</feature>
<accession>A0A2P9AX60</accession>
<feature type="domain" description="DUF3592" evidence="3">
    <location>
        <begin position="84"/>
        <end position="176"/>
    </location>
</feature>
<dbReference type="Proteomes" id="UP000245698">
    <property type="component" value="Unassembled WGS sequence"/>
</dbReference>
<name>A0A2P9AX60_9HYPH</name>
<protein>
    <recommendedName>
        <fullName evidence="3">DUF3592 domain-containing protein</fullName>
    </recommendedName>
</protein>
<organism evidence="4 5">
    <name type="scientific">Mesorhizobium delmotii</name>
    <dbReference type="NCBI Taxonomy" id="1631247"/>
    <lineage>
        <taxon>Bacteria</taxon>
        <taxon>Pseudomonadati</taxon>
        <taxon>Pseudomonadota</taxon>
        <taxon>Alphaproteobacteria</taxon>
        <taxon>Hyphomicrobiales</taxon>
        <taxon>Phyllobacteriaceae</taxon>
        <taxon>Mesorhizobium</taxon>
    </lineage>
</organism>
<evidence type="ECO:0000256" key="2">
    <source>
        <dbReference type="SAM" id="Phobius"/>
    </source>
</evidence>